<dbReference type="NCBIfam" id="NF007528">
    <property type="entry name" value="PRK10141.1"/>
    <property type="match status" value="1"/>
</dbReference>
<dbReference type="InterPro" id="IPR036390">
    <property type="entry name" value="WH_DNA-bd_sf"/>
</dbReference>
<dbReference type="PANTHER" id="PTHR33154">
    <property type="entry name" value="TRANSCRIPTIONAL REGULATOR, ARSR FAMILY"/>
    <property type="match status" value="1"/>
</dbReference>
<dbReference type="FunFam" id="1.10.10.10:FF:000279">
    <property type="entry name" value="Transcriptional regulator, ArsR family"/>
    <property type="match status" value="1"/>
</dbReference>
<dbReference type="PANTHER" id="PTHR33154:SF18">
    <property type="entry name" value="ARSENICAL RESISTANCE OPERON REPRESSOR"/>
    <property type="match status" value="1"/>
</dbReference>
<evidence type="ECO:0000256" key="5">
    <source>
        <dbReference type="ARBA" id="ARBA00023163"/>
    </source>
</evidence>
<dbReference type="NCBIfam" id="NF033788">
    <property type="entry name" value="HTH_metalloreg"/>
    <property type="match status" value="1"/>
</dbReference>
<dbReference type="GO" id="GO:0003700">
    <property type="term" value="F:DNA-binding transcription factor activity"/>
    <property type="evidence" value="ECO:0007669"/>
    <property type="project" value="InterPro"/>
</dbReference>
<dbReference type="EMBL" id="KY271404">
    <property type="protein sequence ID" value="ARR90211.1"/>
    <property type="molecule type" value="Genomic_DNA"/>
</dbReference>
<evidence type="ECO:0000256" key="3">
    <source>
        <dbReference type="ARBA" id="ARBA00023015"/>
    </source>
</evidence>
<dbReference type="InterPro" id="IPR011991">
    <property type="entry name" value="ArsR-like_HTH"/>
</dbReference>
<dbReference type="PROSITE" id="PS50987">
    <property type="entry name" value="HTH_ARSR_2"/>
    <property type="match status" value="1"/>
</dbReference>
<dbReference type="GO" id="GO:0046685">
    <property type="term" value="P:response to arsenic-containing substance"/>
    <property type="evidence" value="ECO:0007669"/>
    <property type="project" value="UniProtKB-KW"/>
</dbReference>
<dbReference type="Gene3D" id="1.10.10.10">
    <property type="entry name" value="Winged helix-like DNA-binding domain superfamily/Winged helix DNA-binding domain"/>
    <property type="match status" value="1"/>
</dbReference>
<sequence>MTASSDTFTHSIFRIYGCFFCLRAYALRNRTGGIMPLTALKLFKNLSDETRLGIVLLLRELGELCVCDFCTALDESQPKISRHLAMLRESGLLLDRKQGKWVHYRLSPHIPSWAAQVIEQAWLSQQDDVQAIARKLASANCSGSGKAVCI</sequence>
<name>A0A2Z2GYR3_KLEPN</name>
<evidence type="ECO:0000313" key="9">
    <source>
        <dbReference type="EMBL" id="ARR90321.1"/>
    </source>
</evidence>
<feature type="domain" description="HTH arsR-type" evidence="7">
    <location>
        <begin position="31"/>
        <end position="125"/>
    </location>
</feature>
<dbReference type="SUPFAM" id="SSF46785">
    <property type="entry name" value="Winged helix' DNA-binding domain"/>
    <property type="match status" value="1"/>
</dbReference>
<proteinExistence type="predicted"/>
<evidence type="ECO:0000256" key="2">
    <source>
        <dbReference type="ARBA" id="ARBA00022849"/>
    </source>
</evidence>
<keyword evidence="8" id="KW-0614">Plasmid</keyword>
<protein>
    <recommendedName>
        <fullName evidence="6">Arsenical resistance operon repressor</fullName>
    </recommendedName>
</protein>
<keyword evidence="3" id="KW-0805">Transcription regulation</keyword>
<dbReference type="InterPro" id="IPR001845">
    <property type="entry name" value="HTH_ArsR_DNA-bd_dom"/>
</dbReference>
<keyword evidence="4" id="KW-0238">DNA-binding</keyword>
<geneLocation type="plasmid" evidence="8">
    <name>pKPN3-307_typeA</name>
</geneLocation>
<dbReference type="PRINTS" id="PR00778">
    <property type="entry name" value="HTHARSR"/>
</dbReference>
<accession>A0A2Z2GYR3</accession>
<dbReference type="AlphaFoldDB" id="A0A2Z2GYR3"/>
<evidence type="ECO:0000256" key="4">
    <source>
        <dbReference type="ARBA" id="ARBA00023125"/>
    </source>
</evidence>
<reference evidence="8" key="1">
    <citation type="journal article" date="2017" name="Microb. Genom.">
        <title>Diversity, virulence, and antimicrobial resistance of the KPC-producing Klebsiella pneumoniae ST307 clone.</title>
        <authorList>
            <person name="Villa L."/>
            <person name="Feudi C."/>
            <person name="Fortini D."/>
            <person name="Brisse S."/>
            <person name="Passet V."/>
            <person name="Bonura C."/>
            <person name="Endimiani A."/>
            <person name="Mammina C."/>
            <person name="Ocampo A.M."/>
            <person name="Jimenez J.N."/>
            <person name="Doumith M."/>
            <person name="Woodford N."/>
            <person name="Hopkins K."/>
            <person name="Carattoli A."/>
        </authorList>
    </citation>
    <scope>NUCLEOTIDE SEQUENCE</scope>
    <source>
        <strain evidence="9">H151440672</strain>
        <strain evidence="8">Kp-48</strain>
        <plasmid evidence="8">pKPN3-307_typeA</plasmid>
        <plasmid evidence="9">pKPN3-307_typeB</plasmid>
    </source>
</reference>
<keyword evidence="5" id="KW-0804">Transcription</keyword>
<dbReference type="SMART" id="SM00418">
    <property type="entry name" value="HTH_ARSR"/>
    <property type="match status" value="1"/>
</dbReference>
<dbReference type="Pfam" id="PF01022">
    <property type="entry name" value="HTH_5"/>
    <property type="match status" value="1"/>
</dbReference>
<comment type="subunit">
    <text evidence="1">Binds DNA as a homodimer.</text>
</comment>
<keyword evidence="2" id="KW-0059">Arsenical resistance</keyword>
<organism evidence="8">
    <name type="scientific">Klebsiella pneumoniae</name>
    <dbReference type="NCBI Taxonomy" id="573"/>
    <lineage>
        <taxon>Bacteria</taxon>
        <taxon>Pseudomonadati</taxon>
        <taxon>Pseudomonadota</taxon>
        <taxon>Gammaproteobacteria</taxon>
        <taxon>Enterobacterales</taxon>
        <taxon>Enterobacteriaceae</taxon>
        <taxon>Klebsiella/Raoultella group</taxon>
        <taxon>Klebsiella</taxon>
        <taxon>Klebsiella pneumoniae complex</taxon>
    </lineage>
</organism>
<dbReference type="InterPro" id="IPR051081">
    <property type="entry name" value="HTH_MetalResp_TranReg"/>
</dbReference>
<dbReference type="EMBL" id="KY271405">
    <property type="protein sequence ID" value="ARR90321.1"/>
    <property type="molecule type" value="Genomic_DNA"/>
</dbReference>
<evidence type="ECO:0000313" key="8">
    <source>
        <dbReference type="EMBL" id="ARR90211.1"/>
    </source>
</evidence>
<geneLocation type="plasmid" evidence="9">
    <name>pKPN3-307_typeB</name>
</geneLocation>
<evidence type="ECO:0000256" key="1">
    <source>
        <dbReference type="ARBA" id="ARBA00011432"/>
    </source>
</evidence>
<evidence type="ECO:0000256" key="6">
    <source>
        <dbReference type="ARBA" id="ARBA00039566"/>
    </source>
</evidence>
<dbReference type="CDD" id="cd00090">
    <property type="entry name" value="HTH_ARSR"/>
    <property type="match status" value="1"/>
</dbReference>
<dbReference type="InterPro" id="IPR036388">
    <property type="entry name" value="WH-like_DNA-bd_sf"/>
</dbReference>
<dbReference type="GO" id="GO:0003677">
    <property type="term" value="F:DNA binding"/>
    <property type="evidence" value="ECO:0007669"/>
    <property type="project" value="UniProtKB-KW"/>
</dbReference>
<evidence type="ECO:0000259" key="7">
    <source>
        <dbReference type="PROSITE" id="PS50987"/>
    </source>
</evidence>